<feature type="transmembrane region" description="Helical" evidence="11">
    <location>
        <begin position="287"/>
        <end position="306"/>
    </location>
</feature>
<evidence type="ECO:0000256" key="6">
    <source>
        <dbReference type="ARBA" id="ARBA00022771"/>
    </source>
</evidence>
<keyword evidence="4 11" id="KW-0812">Transmembrane</keyword>
<accession>A0A6P6Y9S9</accession>
<evidence type="ECO:0000259" key="12">
    <source>
        <dbReference type="PROSITE" id="PS50089"/>
    </source>
</evidence>
<proteinExistence type="inferred from homology"/>
<keyword evidence="8 11" id="KW-1133">Transmembrane helix</keyword>
<dbReference type="RefSeq" id="XP_027202060.1">
    <property type="nucleotide sequence ID" value="XM_027346259.1"/>
</dbReference>
<evidence type="ECO:0000256" key="9">
    <source>
        <dbReference type="ARBA" id="ARBA00023136"/>
    </source>
</evidence>
<dbReference type="InterPro" id="IPR058730">
    <property type="entry name" value="U-box_ZFPL1-like"/>
</dbReference>
<evidence type="ECO:0000256" key="11">
    <source>
        <dbReference type="RuleBase" id="RU369078"/>
    </source>
</evidence>
<dbReference type="PANTHER" id="PTHR12981:SF0">
    <property type="entry name" value="ZINC FINGER PROTEIN-LIKE 1"/>
    <property type="match status" value="1"/>
</dbReference>
<dbReference type="Pfam" id="PF25998">
    <property type="entry name" value="U-box_ZFPL1"/>
    <property type="match status" value="1"/>
</dbReference>
<evidence type="ECO:0000256" key="3">
    <source>
        <dbReference type="ARBA" id="ARBA00013701"/>
    </source>
</evidence>
<dbReference type="GO" id="GO:0005794">
    <property type="term" value="C:Golgi apparatus"/>
    <property type="evidence" value="ECO:0007669"/>
    <property type="project" value="TreeGrafter"/>
</dbReference>
<keyword evidence="5 11" id="KW-0479">Metal-binding</keyword>
<dbReference type="GO" id="GO:0016020">
    <property type="term" value="C:membrane"/>
    <property type="evidence" value="ECO:0007669"/>
    <property type="project" value="UniProtKB-SubCell"/>
</dbReference>
<dbReference type="OMA" id="HDHDYNP"/>
<dbReference type="GO" id="GO:0008270">
    <property type="term" value="F:zinc ion binding"/>
    <property type="evidence" value="ECO:0007669"/>
    <property type="project" value="UniProtKB-UniRule"/>
</dbReference>
<keyword evidence="6 10" id="KW-0863">Zinc-finger</keyword>
<dbReference type="InParanoid" id="A0A6P6Y9S9"/>
<evidence type="ECO:0000313" key="14">
    <source>
        <dbReference type="RefSeq" id="XP_027202060.1"/>
    </source>
</evidence>
<organism evidence="13 14">
    <name type="scientific">Dermatophagoides pteronyssinus</name>
    <name type="common">European house dust mite</name>
    <dbReference type="NCBI Taxonomy" id="6956"/>
    <lineage>
        <taxon>Eukaryota</taxon>
        <taxon>Metazoa</taxon>
        <taxon>Ecdysozoa</taxon>
        <taxon>Arthropoda</taxon>
        <taxon>Chelicerata</taxon>
        <taxon>Arachnida</taxon>
        <taxon>Acari</taxon>
        <taxon>Acariformes</taxon>
        <taxon>Sarcoptiformes</taxon>
        <taxon>Astigmata</taxon>
        <taxon>Psoroptidia</taxon>
        <taxon>Analgoidea</taxon>
        <taxon>Pyroglyphidae</taxon>
        <taxon>Dermatophagoidinae</taxon>
        <taxon>Dermatophagoides</taxon>
    </lineage>
</organism>
<dbReference type="InterPro" id="IPR039043">
    <property type="entry name" value="ZFPL1"/>
</dbReference>
<evidence type="ECO:0000256" key="2">
    <source>
        <dbReference type="ARBA" id="ARBA00005561"/>
    </source>
</evidence>
<sequence>MGLCKCPKRKVTNQFCFEHQVNVCEYCMIDGQHRTCIVGPYLNWLDNSSYENLCNLCRTDLNTNQCVRLCCYHIVHLECLDRYAQQFPPNTAPAGYTCPICSKPIFSFTSRTPITQQLEQLLATFEWAKEGISLLNSGENSQSSSAMNGQASFSSLLDDSTKITMPSSSMTTIENRQENLPPRILHNSLYNANKMNNYQMATQPINVSNVTSFISTNSDLSFGSTSSMRSKFDNESRRPLLSNVNEIAEDKYRTKSPVEFFSRWLRSRSTYIKNQRTMSSLNIYKKFIIYGFILLLFLFIIIHYFIKYGRQSADNDPFLNPEFDPNIRNHDD</sequence>
<evidence type="ECO:0000256" key="1">
    <source>
        <dbReference type="ARBA" id="ARBA00004167"/>
    </source>
</evidence>
<dbReference type="KEGG" id="dpte:113796015"/>
<dbReference type="AlphaFoldDB" id="A0A6P6Y9S9"/>
<dbReference type="InterPro" id="IPR013083">
    <property type="entry name" value="Znf_RING/FYVE/PHD"/>
</dbReference>
<evidence type="ECO:0000256" key="8">
    <source>
        <dbReference type="ARBA" id="ARBA00022989"/>
    </source>
</evidence>
<dbReference type="OrthoDB" id="1916590at2759"/>
<feature type="domain" description="RING-type" evidence="12">
    <location>
        <begin position="54"/>
        <end position="102"/>
    </location>
</feature>
<name>A0A6P6Y9S9_DERPT</name>
<dbReference type="PROSITE" id="PS50089">
    <property type="entry name" value="ZF_RING_2"/>
    <property type="match status" value="1"/>
</dbReference>
<evidence type="ECO:0000256" key="5">
    <source>
        <dbReference type="ARBA" id="ARBA00022723"/>
    </source>
</evidence>
<evidence type="ECO:0000256" key="10">
    <source>
        <dbReference type="PROSITE-ProRule" id="PRU00175"/>
    </source>
</evidence>
<dbReference type="PANTHER" id="PTHR12981">
    <property type="entry name" value="ZINC FINGER PROTEIN-LIKE 1"/>
    <property type="match status" value="1"/>
</dbReference>
<keyword evidence="9 11" id="KW-0472">Membrane</keyword>
<evidence type="ECO:0000313" key="13">
    <source>
        <dbReference type="Proteomes" id="UP000515146"/>
    </source>
</evidence>
<dbReference type="Pfam" id="PF25993">
    <property type="entry name" value="zf-B_box_ZFPL1"/>
    <property type="match status" value="1"/>
</dbReference>
<evidence type="ECO:0000256" key="7">
    <source>
        <dbReference type="ARBA" id="ARBA00022833"/>
    </source>
</evidence>
<comment type="subcellular location">
    <subcellularLocation>
        <location evidence="1 11">Membrane</location>
        <topology evidence="1 11">Single-pass membrane protein</topology>
    </subcellularLocation>
</comment>
<reference evidence="14" key="1">
    <citation type="submission" date="2025-08" db="UniProtKB">
        <authorList>
            <consortium name="RefSeq"/>
        </authorList>
    </citation>
    <scope>IDENTIFICATION</scope>
    <source>
        <strain evidence="14">Airmid</strain>
    </source>
</reference>
<protein>
    <recommendedName>
        <fullName evidence="3 11">Zinc finger protein-like 1 homolog</fullName>
    </recommendedName>
</protein>
<dbReference type="InterPro" id="IPR058731">
    <property type="entry name" value="Znf-B_box_ZFPL1-like"/>
</dbReference>
<dbReference type="SUPFAM" id="SSF57850">
    <property type="entry name" value="RING/U-box"/>
    <property type="match status" value="1"/>
</dbReference>
<dbReference type="Gene3D" id="3.30.40.10">
    <property type="entry name" value="Zinc/RING finger domain, C3HC4 (zinc finger)"/>
    <property type="match status" value="1"/>
</dbReference>
<keyword evidence="7 11" id="KW-0862">Zinc</keyword>
<dbReference type="CDD" id="cd16487">
    <property type="entry name" value="mRING-H2-C3DHC3_ZFPL1"/>
    <property type="match status" value="1"/>
</dbReference>
<evidence type="ECO:0000256" key="4">
    <source>
        <dbReference type="ARBA" id="ARBA00022692"/>
    </source>
</evidence>
<gene>
    <name evidence="14" type="primary">LOC113796015</name>
</gene>
<comment type="similarity">
    <text evidence="2 11">Belongs to the ZFPL1 family.</text>
</comment>
<dbReference type="InterPro" id="IPR001841">
    <property type="entry name" value="Znf_RING"/>
</dbReference>
<dbReference type="Proteomes" id="UP000515146">
    <property type="component" value="Unplaced"/>
</dbReference>
<dbReference type="FunCoup" id="A0A6P6Y9S9">
    <property type="interactions" value="1031"/>
</dbReference>
<keyword evidence="13" id="KW-1185">Reference proteome</keyword>